<accession>A0A852VTR8</accession>
<reference evidence="1 2" key="1">
    <citation type="submission" date="2020-07" db="EMBL/GenBank/DDBJ databases">
        <title>Sequencing the genomes of 1000 actinobacteria strains.</title>
        <authorList>
            <person name="Klenk H.-P."/>
        </authorList>
    </citation>
    <scope>NUCLEOTIDE SEQUENCE [LARGE SCALE GENOMIC DNA]</scope>
    <source>
        <strain evidence="1 2">DSM 44749</strain>
    </source>
</reference>
<sequence>MSTPAPGPVRAFPGAEALLRVHAASLPQPDQLAGPFVTRLLVAALSSLPAPTVAAFAHAAGTRVRAGDDVSSRPPGAPADADYLRGLPVAADDERPGTPVAGLGRAVEEFSGESLAAVPATGDWTAVRLTALLDAVTAVTAVTADGPVGVLAALWTGELVAAATPVADLDAGVRPGPDWSVAHVVALWGSRDGPFGPLLAVADTYPQLGSPDLGPGLHLQPTDRVAVALGHGGGLVLVGPDRRRDALTAAVGAAGLSPCWWDDPA</sequence>
<comment type="caution">
    <text evidence="1">The sequence shown here is derived from an EMBL/GenBank/DDBJ whole genome shotgun (WGS) entry which is preliminary data.</text>
</comment>
<name>A0A852VTR8_PSEA5</name>
<dbReference type="AlphaFoldDB" id="A0A852VTR8"/>
<dbReference type="Proteomes" id="UP000549695">
    <property type="component" value="Unassembled WGS sequence"/>
</dbReference>
<dbReference type="Pfam" id="PF21819">
    <property type="entry name" value="DUF6885"/>
    <property type="match status" value="1"/>
</dbReference>
<dbReference type="RefSeq" id="WP_179759818.1">
    <property type="nucleotide sequence ID" value="NZ_BAAAJZ010000011.1"/>
</dbReference>
<dbReference type="InterPro" id="IPR049252">
    <property type="entry name" value="DUF6885"/>
</dbReference>
<gene>
    <name evidence="1" type="ORF">HDA37_000032</name>
</gene>
<evidence type="ECO:0000313" key="2">
    <source>
        <dbReference type="Proteomes" id="UP000549695"/>
    </source>
</evidence>
<organism evidence="1 2">
    <name type="scientific">Pseudonocardia alni</name>
    <name type="common">Amycolata alni</name>
    <dbReference type="NCBI Taxonomy" id="33907"/>
    <lineage>
        <taxon>Bacteria</taxon>
        <taxon>Bacillati</taxon>
        <taxon>Actinomycetota</taxon>
        <taxon>Actinomycetes</taxon>
        <taxon>Pseudonocardiales</taxon>
        <taxon>Pseudonocardiaceae</taxon>
        <taxon>Pseudonocardia</taxon>
    </lineage>
</organism>
<dbReference type="EMBL" id="JACCCZ010000001">
    <property type="protein sequence ID" value="NYF99746.1"/>
    <property type="molecule type" value="Genomic_DNA"/>
</dbReference>
<evidence type="ECO:0000313" key="1">
    <source>
        <dbReference type="EMBL" id="NYF99746.1"/>
    </source>
</evidence>
<keyword evidence="2" id="KW-1185">Reference proteome</keyword>
<dbReference type="GeneID" id="98049879"/>
<proteinExistence type="predicted"/>
<protein>
    <submittedName>
        <fullName evidence="1">Uncharacterized protein</fullName>
    </submittedName>
</protein>